<dbReference type="PRINTS" id="PR00834">
    <property type="entry name" value="PROTEASES2C"/>
</dbReference>
<dbReference type="Proteomes" id="UP000219621">
    <property type="component" value="Unassembled WGS sequence"/>
</dbReference>
<dbReference type="OrthoDB" id="7355124at2"/>
<organism evidence="1 2">
    <name type="scientific">Caenispirillum bisanense</name>
    <dbReference type="NCBI Taxonomy" id="414052"/>
    <lineage>
        <taxon>Bacteria</taxon>
        <taxon>Pseudomonadati</taxon>
        <taxon>Pseudomonadota</taxon>
        <taxon>Alphaproteobacteria</taxon>
        <taxon>Rhodospirillales</taxon>
        <taxon>Novispirillaceae</taxon>
        <taxon>Caenispirillum</taxon>
    </lineage>
</organism>
<dbReference type="RefSeq" id="WP_141415108.1">
    <property type="nucleotide sequence ID" value="NZ_OCNJ01000004.1"/>
</dbReference>
<dbReference type="Pfam" id="PF13365">
    <property type="entry name" value="Trypsin_2"/>
    <property type="match status" value="1"/>
</dbReference>
<dbReference type="InterPro" id="IPR009003">
    <property type="entry name" value="Peptidase_S1_PA"/>
</dbReference>
<gene>
    <name evidence="1" type="ORF">SAMN05421508_104270</name>
</gene>
<dbReference type="EMBL" id="OCNJ01000004">
    <property type="protein sequence ID" value="SOD95234.1"/>
    <property type="molecule type" value="Genomic_DNA"/>
</dbReference>
<dbReference type="PANTHER" id="PTHR43019">
    <property type="entry name" value="SERINE ENDOPROTEASE DEGS"/>
    <property type="match status" value="1"/>
</dbReference>
<proteinExistence type="predicted"/>
<dbReference type="AlphaFoldDB" id="A0A286GJR7"/>
<protein>
    <submittedName>
        <fullName evidence="1">Trypsin-like peptidase domain-containing protein</fullName>
    </submittedName>
</protein>
<dbReference type="SUPFAM" id="SSF50494">
    <property type="entry name" value="Trypsin-like serine proteases"/>
    <property type="match status" value="1"/>
</dbReference>
<evidence type="ECO:0000313" key="1">
    <source>
        <dbReference type="EMBL" id="SOD95234.1"/>
    </source>
</evidence>
<dbReference type="Gene3D" id="2.40.10.120">
    <property type="match status" value="1"/>
</dbReference>
<dbReference type="GO" id="GO:0006508">
    <property type="term" value="P:proteolysis"/>
    <property type="evidence" value="ECO:0007669"/>
    <property type="project" value="InterPro"/>
</dbReference>
<evidence type="ECO:0000313" key="2">
    <source>
        <dbReference type="Proteomes" id="UP000219621"/>
    </source>
</evidence>
<name>A0A286GJR7_9PROT</name>
<dbReference type="PROSITE" id="PS51257">
    <property type="entry name" value="PROKAR_LIPOPROTEIN"/>
    <property type="match status" value="1"/>
</dbReference>
<keyword evidence="2" id="KW-1185">Reference proteome</keyword>
<accession>A0A286GJR7</accession>
<reference evidence="1 2" key="1">
    <citation type="submission" date="2017-09" db="EMBL/GenBank/DDBJ databases">
        <authorList>
            <person name="Ehlers B."/>
            <person name="Leendertz F.H."/>
        </authorList>
    </citation>
    <scope>NUCLEOTIDE SEQUENCE [LARGE SCALE GENOMIC DNA]</scope>
    <source>
        <strain evidence="1 2">USBA 140</strain>
    </source>
</reference>
<dbReference type="PANTHER" id="PTHR43019:SF23">
    <property type="entry name" value="PROTEASE DO-LIKE 5, CHLOROPLASTIC"/>
    <property type="match status" value="1"/>
</dbReference>
<dbReference type="InterPro" id="IPR001940">
    <property type="entry name" value="Peptidase_S1C"/>
</dbReference>
<dbReference type="GO" id="GO:0004252">
    <property type="term" value="F:serine-type endopeptidase activity"/>
    <property type="evidence" value="ECO:0007669"/>
    <property type="project" value="InterPro"/>
</dbReference>
<sequence length="458" mass="48542">MGRGWMMGTAALAAVAALGGCGSGMPIPAVEMRPPPEMGFERTLATLRFHGATIAIPPGTTIGGYGGNLWQCAGRSDPIAWQMSRTEVFSRSFSDIFYDRLNLAGYRTTGDPSNLFADIERGRPRTDYLVGARIDEIRLDICHQRDLLTGDEKFLKTGQGYVRVQWQVFSQALRKVVWQATTEGVATLEDPSPMAVQLLINGAFGTAASNFAAEPRLLELVSRDPTQFAVADRQTGPTPLLVPQRPLRTTPLVDDADAVRAAVATVDTGTGHGSAVFIAPSLLLTNHHVVEGHESVMVRDASGRFRKADVLRRDGRRDVALLQLAETVAEASVLPIRLTPPPAIGEEVFVVGTPGMKGLAGTVTRGIVSGFPRNDRGLTDIQADAAVSLGNSGGALVDGRGNLIGLTYAGFQTDGGAPLGLNLFIGIADALAKLGLVVEEPLPAGAEPWDDYPTAPAN</sequence>